<dbReference type="PANTHER" id="PTHR23343:SF31">
    <property type="entry name" value="ZONA PELLUCIDA SPERM-BINDING PROTEIN 4"/>
    <property type="match status" value="1"/>
</dbReference>
<evidence type="ECO:0000256" key="4">
    <source>
        <dbReference type="ARBA" id="ARBA00022530"/>
    </source>
</evidence>
<keyword evidence="7" id="KW-1133">Transmembrane helix</keyword>
<evidence type="ECO:0000313" key="21">
    <source>
        <dbReference type="Ensembl" id="ENSAMXP00000027874.1"/>
    </source>
</evidence>
<evidence type="ECO:0000256" key="3">
    <source>
        <dbReference type="ARBA" id="ARBA00022525"/>
    </source>
</evidence>
<keyword evidence="6" id="KW-0812">Transmembrane</keyword>
<organism evidence="21 22">
    <name type="scientific">Astyanax mexicanus</name>
    <name type="common">Blind cave fish</name>
    <name type="synonym">Astyanax fasciatus mexicanus</name>
    <dbReference type="NCBI Taxonomy" id="7994"/>
    <lineage>
        <taxon>Eukaryota</taxon>
        <taxon>Metazoa</taxon>
        <taxon>Chordata</taxon>
        <taxon>Craniata</taxon>
        <taxon>Vertebrata</taxon>
        <taxon>Euteleostomi</taxon>
        <taxon>Actinopterygii</taxon>
        <taxon>Neopterygii</taxon>
        <taxon>Teleostei</taxon>
        <taxon>Ostariophysi</taxon>
        <taxon>Characiformes</taxon>
        <taxon>Characoidei</taxon>
        <taxon>Acestrorhamphidae</taxon>
        <taxon>Acestrorhamphinae</taxon>
        <taxon>Astyanax</taxon>
    </lineage>
</organism>
<keyword evidence="2" id="KW-1003">Cell membrane</keyword>
<dbReference type="InterPro" id="IPR001507">
    <property type="entry name" value="ZP_dom"/>
</dbReference>
<dbReference type="PRINTS" id="PR00023">
    <property type="entry name" value="ZPELLUCIDA"/>
</dbReference>
<dbReference type="Pfam" id="PF00100">
    <property type="entry name" value="Zona_pellucida"/>
    <property type="match status" value="1"/>
</dbReference>
<evidence type="ECO:0000256" key="17">
    <source>
        <dbReference type="PROSITE-ProRule" id="PRU00779"/>
    </source>
</evidence>
<dbReference type="PROSITE" id="PS51448">
    <property type="entry name" value="P_TREFOIL_2"/>
    <property type="match status" value="1"/>
</dbReference>
<dbReference type="GO" id="GO:0035805">
    <property type="term" value="C:egg coat"/>
    <property type="evidence" value="ECO:0007669"/>
    <property type="project" value="UniProtKB-SubCell"/>
</dbReference>
<dbReference type="Gene3D" id="2.60.40.3210">
    <property type="entry name" value="Zona pellucida, ZP-N domain"/>
    <property type="match status" value="1"/>
</dbReference>
<keyword evidence="11" id="KW-0278">Fertilization</keyword>
<dbReference type="Bgee" id="ENSAMXG00000019208">
    <property type="expression patterns" value="Expressed in testis and 8 other cell types or tissues"/>
</dbReference>
<accession>A0A3B1IF32</accession>
<dbReference type="SUPFAM" id="SSF57492">
    <property type="entry name" value="Trefoil"/>
    <property type="match status" value="1"/>
</dbReference>
<dbReference type="GO" id="GO:0035804">
    <property type="term" value="F:structural constituent of egg coat"/>
    <property type="evidence" value="ECO:0007669"/>
    <property type="project" value="TreeGrafter"/>
</dbReference>
<comment type="caution">
    <text evidence="17">Lacks conserved residue(s) required for the propagation of feature annotation.</text>
</comment>
<dbReference type="GO" id="GO:0007339">
    <property type="term" value="P:binding of sperm to zona pellucida"/>
    <property type="evidence" value="ECO:0007669"/>
    <property type="project" value="TreeGrafter"/>
</dbReference>
<evidence type="ECO:0000259" key="20">
    <source>
        <dbReference type="PROSITE" id="PS51448"/>
    </source>
</evidence>
<dbReference type="InterPro" id="IPR042235">
    <property type="entry name" value="ZP-C_dom"/>
</dbReference>
<dbReference type="GO" id="GO:0060468">
    <property type="term" value="P:prevention of polyspermy"/>
    <property type="evidence" value="ECO:0007669"/>
    <property type="project" value="TreeGrafter"/>
</dbReference>
<feature type="disulfide bond" evidence="17">
    <location>
        <begin position="304"/>
        <end position="330"/>
    </location>
</feature>
<dbReference type="GeneTree" id="ENSGT00940000163253"/>
<dbReference type="InterPro" id="IPR000519">
    <property type="entry name" value="P_trefoil_dom"/>
</dbReference>
<keyword evidence="5" id="KW-0165">Cleavage on pair of basic residues</keyword>
<dbReference type="Proteomes" id="UP000018467">
    <property type="component" value="Unassembled WGS sequence"/>
</dbReference>
<dbReference type="InterPro" id="IPR055355">
    <property type="entry name" value="ZP-C"/>
</dbReference>
<comment type="function">
    <text evidence="13">Component of the zona pellucida, an extracellular matrix surrounding oocytes which mediates sperm binding, induction of the acrosome reaction and prevents post-fertilization polyspermy. The zona pellucida is composed of 3 to 4 glycoproteins, ZP1, ZP2, ZP3, and ZP4. ZP4 may act as a sperm receptor.</text>
</comment>
<protein>
    <recommendedName>
        <fullName evidence="14">Zona pellucida sperm-binding protein 4</fullName>
    </recommendedName>
    <alternativeName>
        <fullName evidence="16">Zona pellucida glycoprotein 4</fullName>
    </alternativeName>
    <alternativeName>
        <fullName evidence="15">Zona pellucida protein B</fullName>
    </alternativeName>
</protein>
<dbReference type="PANTHER" id="PTHR23343">
    <property type="entry name" value="ZONA PELLUCIDA SPERM-BINDING PROTEIN"/>
    <property type="match status" value="1"/>
</dbReference>
<evidence type="ECO:0000313" key="22">
    <source>
        <dbReference type="Proteomes" id="UP000018467"/>
    </source>
</evidence>
<evidence type="ECO:0000256" key="7">
    <source>
        <dbReference type="ARBA" id="ARBA00022989"/>
    </source>
</evidence>
<dbReference type="InterPro" id="IPR017977">
    <property type="entry name" value="ZP_dom_CS"/>
</dbReference>
<keyword evidence="3" id="KW-0964">Secreted</keyword>
<dbReference type="InterPro" id="IPR044913">
    <property type="entry name" value="P_trefoil_dom_sf"/>
</dbReference>
<dbReference type="AlphaFoldDB" id="A0A3B1IF32"/>
<evidence type="ECO:0000256" key="2">
    <source>
        <dbReference type="ARBA" id="ARBA00022475"/>
    </source>
</evidence>
<dbReference type="Gene3D" id="4.10.110.10">
    <property type="entry name" value="Spasmolytic Protein, domain 1"/>
    <property type="match status" value="1"/>
</dbReference>
<dbReference type="InParanoid" id="A0A3B1IF32"/>
<feature type="domain" description="P-type" evidence="20">
    <location>
        <begin position="302"/>
        <end position="340"/>
    </location>
</feature>
<evidence type="ECO:0000256" key="13">
    <source>
        <dbReference type="ARBA" id="ARBA00037545"/>
    </source>
</evidence>
<dbReference type="InterPro" id="IPR051148">
    <property type="entry name" value="Zona_Pellucida_Domain_gp"/>
</dbReference>
<dbReference type="GO" id="GO:0005886">
    <property type="term" value="C:plasma membrane"/>
    <property type="evidence" value="ECO:0007669"/>
    <property type="project" value="UniProtKB-SubCell"/>
</dbReference>
<proteinExistence type="predicted"/>
<evidence type="ECO:0000256" key="15">
    <source>
        <dbReference type="ARBA" id="ARBA00042273"/>
    </source>
</evidence>
<feature type="disulfide bond" evidence="17">
    <location>
        <begin position="314"/>
        <end position="329"/>
    </location>
</feature>
<dbReference type="Pfam" id="PF23344">
    <property type="entry name" value="ZP-N"/>
    <property type="match status" value="1"/>
</dbReference>
<keyword evidence="9 17" id="KW-1015">Disulfide bond</keyword>
<sequence length="660" mass="70298">MQLSLGLNQQKSNLKTLSFLGHSPSFRDRFRLRPMGRFHFRPLIHLLLCPLGRFHLRPLATSTSGIWPLPPQASGPLPPQASGPLPPQVSGPFPPQASGPLPPQASGPLPPQASGPLPPQASGPLPPQASGPLPPQASGPLPPQASGPLPPQASGPLPPQASGPLPPQASGPLPPQASGPLPPQASGPFQPQPSGPFPPQASGPFQPQPSGPFPPQASGPFQPQPSGPFQPQPSGPFPPQPSGPFPPQPSGPFPPQPSGPFPPQPSGPFPPQPSGPFPPQPSGPFPPQPPRYDPLLQVATSNKCEMSDSDKVTCGEPGIDAFHCGAINCCFDGQQCYYGKTVTVQCTIDGQFVLVVSRDTTLPRISLDSISLLGGSDGPCAVVDYNADFAIYQFPVTACGTTAMVFADYVVYENKMVSSYEVAVGPLGAITRDSHYELYFQCRYSSTSVESLAVALSSNDPPLPVVASGQLRVELRLGNGHCVTKGCVEEQVAYTSYYAENDYPVTKVLREPVYVEVRMLGRTDPNLVLVLGHCWATSTPDRDSVPQWDLLVNGCPNKDDRYLTTLVPVDGSSGLQYPSHYKRFVLKMFTFVDRSMNPLKETIYIHCSTAVCSPTAGAACEQKCDRRRRDVGSVAWKSEPESVVSSGEVIYTQTAQLQQD</sequence>
<evidence type="ECO:0000256" key="8">
    <source>
        <dbReference type="ARBA" id="ARBA00023136"/>
    </source>
</evidence>
<evidence type="ECO:0000256" key="9">
    <source>
        <dbReference type="ARBA" id="ARBA00023157"/>
    </source>
</evidence>
<comment type="subcellular location">
    <subcellularLocation>
        <location evidence="1">Cell membrane</location>
        <topology evidence="1">Single-pass type I membrane protein</topology>
    </subcellularLocation>
    <subcellularLocation>
        <location evidence="12">Zona pellucida</location>
    </subcellularLocation>
</comment>
<dbReference type="GO" id="GO:0032190">
    <property type="term" value="F:acrosin binding"/>
    <property type="evidence" value="ECO:0007669"/>
    <property type="project" value="TreeGrafter"/>
</dbReference>
<evidence type="ECO:0000256" key="10">
    <source>
        <dbReference type="ARBA" id="ARBA00023180"/>
    </source>
</evidence>
<keyword evidence="22" id="KW-1185">Reference proteome</keyword>
<evidence type="ECO:0000256" key="12">
    <source>
        <dbReference type="ARBA" id="ARBA00024183"/>
    </source>
</evidence>
<evidence type="ECO:0000256" key="16">
    <source>
        <dbReference type="ARBA" id="ARBA00042573"/>
    </source>
</evidence>
<evidence type="ECO:0000256" key="1">
    <source>
        <dbReference type="ARBA" id="ARBA00004251"/>
    </source>
</evidence>
<dbReference type="Gene3D" id="2.60.40.4100">
    <property type="entry name" value="Zona pellucida, ZP-C domain"/>
    <property type="match status" value="1"/>
</dbReference>
<reference evidence="22" key="2">
    <citation type="journal article" date="2014" name="Nat. Commun.">
        <title>The cavefish genome reveals candidate genes for eye loss.</title>
        <authorList>
            <person name="McGaugh S.E."/>
            <person name="Gross J.B."/>
            <person name="Aken B."/>
            <person name="Blin M."/>
            <person name="Borowsky R."/>
            <person name="Chalopin D."/>
            <person name="Hinaux H."/>
            <person name="Jeffery W.R."/>
            <person name="Keene A."/>
            <person name="Ma L."/>
            <person name="Minx P."/>
            <person name="Murphy D."/>
            <person name="O'Quin K.E."/>
            <person name="Retaux S."/>
            <person name="Rohner N."/>
            <person name="Searle S.M."/>
            <person name="Stahl B.A."/>
            <person name="Tabin C."/>
            <person name="Volff J.N."/>
            <person name="Yoshizawa M."/>
            <person name="Warren W.C."/>
        </authorList>
    </citation>
    <scope>NUCLEOTIDE SEQUENCE [LARGE SCALE GENOMIC DNA]</scope>
    <source>
        <strain evidence="22">female</strain>
    </source>
</reference>
<keyword evidence="4" id="KW-0272">Extracellular matrix</keyword>
<feature type="region of interest" description="Disordered" evidence="18">
    <location>
        <begin position="70"/>
        <end position="292"/>
    </location>
</feature>
<dbReference type="PROSITE" id="PS51034">
    <property type="entry name" value="ZP_2"/>
    <property type="match status" value="1"/>
</dbReference>
<dbReference type="PROSITE" id="PS00682">
    <property type="entry name" value="ZP_1"/>
    <property type="match status" value="1"/>
</dbReference>
<evidence type="ECO:0000256" key="6">
    <source>
        <dbReference type="ARBA" id="ARBA00022692"/>
    </source>
</evidence>
<evidence type="ECO:0000256" key="14">
    <source>
        <dbReference type="ARBA" id="ARBA00040238"/>
    </source>
</evidence>
<reference evidence="21" key="4">
    <citation type="submission" date="2025-09" db="UniProtKB">
        <authorList>
            <consortium name="Ensembl"/>
        </authorList>
    </citation>
    <scope>IDENTIFICATION</scope>
</reference>
<dbReference type="InterPro" id="IPR055356">
    <property type="entry name" value="ZP-N"/>
</dbReference>
<evidence type="ECO:0000256" key="11">
    <source>
        <dbReference type="ARBA" id="ARBA00023279"/>
    </source>
</evidence>
<reference evidence="22" key="1">
    <citation type="submission" date="2013-03" db="EMBL/GenBank/DDBJ databases">
        <authorList>
            <person name="Jeffery W."/>
            <person name="Warren W."/>
            <person name="Wilson R.K."/>
        </authorList>
    </citation>
    <scope>NUCLEOTIDE SEQUENCE</scope>
    <source>
        <strain evidence="22">female</strain>
    </source>
</reference>
<dbReference type="CDD" id="cd00111">
    <property type="entry name" value="Trefoil"/>
    <property type="match status" value="1"/>
</dbReference>
<evidence type="ECO:0000256" key="18">
    <source>
        <dbReference type="SAM" id="MobiDB-lite"/>
    </source>
</evidence>
<dbReference type="SMART" id="SM00241">
    <property type="entry name" value="ZP"/>
    <property type="match status" value="1"/>
</dbReference>
<feature type="domain" description="ZP" evidence="19">
    <location>
        <begin position="345"/>
        <end position="627"/>
    </location>
</feature>
<keyword evidence="8" id="KW-0472">Membrane</keyword>
<dbReference type="Ensembl" id="ENSAMXT00000052514.1">
    <property type="protein sequence ID" value="ENSAMXP00000027874.1"/>
    <property type="gene ID" value="ENSAMXG00000019208.2"/>
</dbReference>
<dbReference type="InterPro" id="IPR048290">
    <property type="entry name" value="ZP_chr"/>
</dbReference>
<evidence type="ECO:0000256" key="5">
    <source>
        <dbReference type="ARBA" id="ARBA00022685"/>
    </source>
</evidence>
<evidence type="ECO:0000259" key="19">
    <source>
        <dbReference type="PROSITE" id="PS51034"/>
    </source>
</evidence>
<keyword evidence="10" id="KW-0325">Glycoprotein</keyword>
<reference evidence="21" key="3">
    <citation type="submission" date="2025-08" db="UniProtKB">
        <authorList>
            <consortium name="Ensembl"/>
        </authorList>
    </citation>
    <scope>IDENTIFICATION</scope>
</reference>
<name>A0A3B1IF32_ASTMX</name>
<dbReference type="SMART" id="SM00018">
    <property type="entry name" value="PD"/>
    <property type="match status" value="1"/>
</dbReference>